<evidence type="ECO:0000256" key="1">
    <source>
        <dbReference type="SAM" id="MobiDB-lite"/>
    </source>
</evidence>
<evidence type="ECO:0008006" key="4">
    <source>
        <dbReference type="Google" id="ProtNLM"/>
    </source>
</evidence>
<evidence type="ECO:0000313" key="2">
    <source>
        <dbReference type="EMBL" id="GIY37631.1"/>
    </source>
</evidence>
<dbReference type="PANTHER" id="PTHR23325">
    <property type="entry name" value="SERUM RESPONSE FACTOR-BINDING"/>
    <property type="match status" value="1"/>
</dbReference>
<feature type="compositionally biased region" description="Basic and acidic residues" evidence="1">
    <location>
        <begin position="137"/>
        <end position="148"/>
    </location>
</feature>
<dbReference type="InterPro" id="IPR037393">
    <property type="entry name" value="Bud22/SRFB1"/>
</dbReference>
<dbReference type="GO" id="GO:0030686">
    <property type="term" value="C:90S preribosome"/>
    <property type="evidence" value="ECO:0007669"/>
    <property type="project" value="TreeGrafter"/>
</dbReference>
<sequence>MDKVKINNQVISMRKVIKQVKIHAIHKVTRQVKLLMARKGPEEKLAKSKRKLDRLLELITCLKKCQPDPVSKQALMKAKKWSEILANKNIAVEEKCVAILANHPLVKESVRKFHDENSELVPNIVTLIKQMEEKQKVAKKERNGKPAESHLTGANLIKPGQQNEFSNNKKEPKADLLLKDEKLQDIGCRLLEKSMLNTKLHDAYKISNQKLQNIKKTAIKESDVNKNSRSEMAPLVEDNEKNKQIKINNPSKTDLNVMKVNQFHEKLIKDSNFEKKKKKFSKKIDHNVIDTQIINSQAKSDYESMAEENPGDFDREEVKEEEVAVALLDLNELHGLDEIPVESANDSDEEEIIQDLKKQKKDSFFLRGGEVNSSSDEEDDKAKETTRNYSSFKKKPFDKFTGRKSSNNNSFKKKDFGQGSGHSFKPNFKKNDYQQNREFSFKDSRNNFKRKFGPDSEYRPNKNFKDPKGKSFGQKFSKDSKKSISHHNPSNSPAEPPLHPSWEAKKKFSAPVKFTGKRVVYKL</sequence>
<dbReference type="PANTHER" id="PTHR23325:SF1">
    <property type="entry name" value="SERUM RESPONSE FACTOR-BINDING PROTEIN 1"/>
    <property type="match status" value="1"/>
</dbReference>
<name>A0AAV4SXF3_CAEEX</name>
<feature type="region of interest" description="Disordered" evidence="1">
    <location>
        <begin position="137"/>
        <end position="173"/>
    </location>
</feature>
<organism evidence="2 3">
    <name type="scientific">Caerostris extrusa</name>
    <name type="common">Bark spider</name>
    <name type="synonym">Caerostris bankana</name>
    <dbReference type="NCBI Taxonomy" id="172846"/>
    <lineage>
        <taxon>Eukaryota</taxon>
        <taxon>Metazoa</taxon>
        <taxon>Ecdysozoa</taxon>
        <taxon>Arthropoda</taxon>
        <taxon>Chelicerata</taxon>
        <taxon>Arachnida</taxon>
        <taxon>Araneae</taxon>
        <taxon>Araneomorphae</taxon>
        <taxon>Entelegynae</taxon>
        <taxon>Araneoidea</taxon>
        <taxon>Araneidae</taxon>
        <taxon>Caerostris</taxon>
    </lineage>
</organism>
<gene>
    <name evidence="2" type="primary">AVEN_185477_1</name>
    <name evidence="2" type="ORF">CEXT_369601</name>
</gene>
<feature type="compositionally biased region" description="Basic and acidic residues" evidence="1">
    <location>
        <begin position="439"/>
        <end position="469"/>
    </location>
</feature>
<dbReference type="GO" id="GO:0005634">
    <property type="term" value="C:nucleus"/>
    <property type="evidence" value="ECO:0007669"/>
    <property type="project" value="TreeGrafter"/>
</dbReference>
<keyword evidence="3" id="KW-1185">Reference proteome</keyword>
<proteinExistence type="predicted"/>
<accession>A0AAV4SXF3</accession>
<dbReference type="GO" id="GO:0030490">
    <property type="term" value="P:maturation of SSU-rRNA"/>
    <property type="evidence" value="ECO:0007669"/>
    <property type="project" value="TreeGrafter"/>
</dbReference>
<evidence type="ECO:0000313" key="3">
    <source>
        <dbReference type="Proteomes" id="UP001054945"/>
    </source>
</evidence>
<dbReference type="Proteomes" id="UP001054945">
    <property type="component" value="Unassembled WGS sequence"/>
</dbReference>
<comment type="caution">
    <text evidence="2">The sequence shown here is derived from an EMBL/GenBank/DDBJ whole genome shotgun (WGS) entry which is preliminary data.</text>
</comment>
<dbReference type="EMBL" id="BPLR01010192">
    <property type="protein sequence ID" value="GIY37631.1"/>
    <property type="molecule type" value="Genomic_DNA"/>
</dbReference>
<reference evidence="2 3" key="1">
    <citation type="submission" date="2021-06" db="EMBL/GenBank/DDBJ databases">
        <title>Caerostris extrusa draft genome.</title>
        <authorList>
            <person name="Kono N."/>
            <person name="Arakawa K."/>
        </authorList>
    </citation>
    <scope>NUCLEOTIDE SEQUENCE [LARGE SCALE GENOMIC DNA]</scope>
</reference>
<protein>
    <recommendedName>
        <fullName evidence="4">Serum response factor-binding protein 1</fullName>
    </recommendedName>
</protein>
<feature type="region of interest" description="Disordered" evidence="1">
    <location>
        <begin position="367"/>
        <end position="507"/>
    </location>
</feature>
<dbReference type="AlphaFoldDB" id="A0AAV4SXF3"/>